<name>A0AAV0B8P9_PHAPC</name>
<evidence type="ECO:0000256" key="2">
    <source>
        <dbReference type="ARBA" id="ARBA00023242"/>
    </source>
</evidence>
<feature type="compositionally biased region" description="Low complexity" evidence="3">
    <location>
        <begin position="775"/>
        <end position="784"/>
    </location>
</feature>
<evidence type="ECO:0000313" key="5">
    <source>
        <dbReference type="Proteomes" id="UP001153365"/>
    </source>
</evidence>
<feature type="region of interest" description="Disordered" evidence="3">
    <location>
        <begin position="35"/>
        <end position="57"/>
    </location>
</feature>
<evidence type="ECO:0000256" key="3">
    <source>
        <dbReference type="SAM" id="MobiDB-lite"/>
    </source>
</evidence>
<dbReference type="PANTHER" id="PTHR13213:SF2">
    <property type="entry name" value="MYB-BINDING PROTEIN 1A"/>
    <property type="match status" value="1"/>
</dbReference>
<feature type="compositionally biased region" description="Basic and acidic residues" evidence="3">
    <location>
        <begin position="45"/>
        <end position="57"/>
    </location>
</feature>
<feature type="region of interest" description="Disordered" evidence="3">
    <location>
        <begin position="768"/>
        <end position="812"/>
    </location>
</feature>
<feature type="compositionally biased region" description="Acidic residues" evidence="3">
    <location>
        <begin position="785"/>
        <end position="794"/>
    </location>
</feature>
<dbReference type="AlphaFoldDB" id="A0AAV0B8P9"/>
<comment type="caution">
    <text evidence="4">The sequence shown here is derived from an EMBL/GenBank/DDBJ whole genome shotgun (WGS) entry which is preliminary data.</text>
</comment>
<organism evidence="4 5">
    <name type="scientific">Phakopsora pachyrhizi</name>
    <name type="common">Asian soybean rust disease fungus</name>
    <dbReference type="NCBI Taxonomy" id="170000"/>
    <lineage>
        <taxon>Eukaryota</taxon>
        <taxon>Fungi</taxon>
        <taxon>Dikarya</taxon>
        <taxon>Basidiomycota</taxon>
        <taxon>Pucciniomycotina</taxon>
        <taxon>Pucciniomycetes</taxon>
        <taxon>Pucciniales</taxon>
        <taxon>Phakopsoraceae</taxon>
        <taxon>Phakopsora</taxon>
    </lineage>
</organism>
<dbReference type="GO" id="GO:0005730">
    <property type="term" value="C:nucleolus"/>
    <property type="evidence" value="ECO:0007669"/>
    <property type="project" value="InterPro"/>
</dbReference>
<dbReference type="Proteomes" id="UP001153365">
    <property type="component" value="Unassembled WGS sequence"/>
</dbReference>
<reference evidence="4" key="1">
    <citation type="submission" date="2022-06" db="EMBL/GenBank/DDBJ databases">
        <authorList>
            <consortium name="SYNGENTA / RWTH Aachen University"/>
        </authorList>
    </citation>
    <scope>NUCLEOTIDE SEQUENCE</scope>
</reference>
<sequence length="1268" mass="142698">MSAQIMSLFPTLSSSNFEERISAATSIVSHLNMTAAESGQTSGDESDKSTSEGGMRSEDLSYTIKRLIRGLASPTARLGFSVALCEIISQFTQLSASTIYDLILSLMPIQGGLKASEERDALFGRLFGFKCILQSGSLFRTNNKAGNQTDSLLVLCKKIADELFTLHRRGEWISQSVGSVLVFDLTSNLLSQPESLYWKAEAIKHIIQKKFIDETSWNLEKLALMIVLQQNSVDFDWKKVTSGIFSCSKILSSSNYDQLYSMLTHDASVKVSADKTSKAVSQPTTGLNTELPPKPHFVHKVIFSSFSLSDKAEFSLLPLYTRLFENYYFTPESSVSLKSHGFLVLIDLLRTDNIPSHQKSEILTQSLVHTMSIQLAVKDRLLHKMAESLVSTLKEEAEKSKARGDDLAKRFATQIRNHKYNFDQQSRTKLLEGLTSHMSTTDLDIWIKELIQAFQNGSPSWETSETVESSDDESKGLIRSERFRGNVLAQLCAILHNRNSPYSKSSAQMIVRSLALSAFFGETAPPVMASKAKKNDSSLASGSAHSDTLLSPGFREVCKARLYTCLLDLMDHNSCRYDPKRSFKAGNGQDDSQGFRGIGTAIDAITLYFKSYSKEAKTSAQAKKGESASTLSSFRETLMRVRDHASMVKTCEISRSRQESIVILCEAVFLMSYDHEEELLETLPQFEQLEKVVEIIIFKGDEPNTSTFAEKIELSMKTLNEILVHLISWPIAFLRAVAGRVFDSFLEYMSPESLKIWTQQLNPPDFMAECDSKSNKSSNSAAEDSSCECSEDDSSTIASSAEDADDDEADNSADEAFRKEVAMALGHALAQDEADERSSGESELMDDDEMLALDTNLAAIFRKRTGKKFEKAQQTQDLHLRMKILELMARLTKRRKNTLIFARLFEPLLELIRKTNDNEVEMKKKILRILHDATRQHKQIPVEPSFLIKPFSHGEWSKIFIAVHQIARTSPEADLVDICAQCNVWLIDVLVNDKSELVADNKRALAIEELEKINLDSLTNFCTKKASRLRPNFFLQISKRFPMFLWKFRNEMLALATGSQTVNSYRREQMFLVISSLMSSCATKLFSRHPTDTSLEDMTSFAHSVHTSALGAGSSSIVENQISKSLSKKQQTDLLVTKELLKISLNFLQRSTKIDMKENIIQEWPVLTTRKLLELTKKIVRSPSRDMIERLIQQHLKLLKIDTNEESTNQHVENKKRKKSLAKKQQFQSKDEDLGDSTSGSSEKEVIVQKKKKKSKNGKKKLNKNERG</sequence>
<evidence type="ECO:0000256" key="1">
    <source>
        <dbReference type="ARBA" id="ARBA00004123"/>
    </source>
</evidence>
<accession>A0AAV0B8P9</accession>
<dbReference type="InterPro" id="IPR007015">
    <property type="entry name" value="DNA_pol_V/MYBBP1A"/>
</dbReference>
<dbReference type="PANTHER" id="PTHR13213">
    <property type="entry name" value="MYB-BINDING PROTEIN 1A FAMILY MEMBER"/>
    <property type="match status" value="1"/>
</dbReference>
<comment type="subcellular location">
    <subcellularLocation>
        <location evidence="1">Nucleus</location>
    </subcellularLocation>
</comment>
<keyword evidence="2" id="KW-0539">Nucleus</keyword>
<dbReference type="EMBL" id="CALTRL010004784">
    <property type="protein sequence ID" value="CAH7683562.1"/>
    <property type="molecule type" value="Genomic_DNA"/>
</dbReference>
<feature type="compositionally biased region" description="Basic residues" evidence="3">
    <location>
        <begin position="1249"/>
        <end position="1262"/>
    </location>
</feature>
<evidence type="ECO:0000313" key="4">
    <source>
        <dbReference type="EMBL" id="CAH7683562.1"/>
    </source>
</evidence>
<feature type="compositionally biased region" description="Acidic residues" evidence="3">
    <location>
        <begin position="802"/>
        <end position="812"/>
    </location>
</feature>
<protein>
    <submittedName>
        <fullName evidence="4">DNA polymerase phi-domain-containing protein</fullName>
    </submittedName>
</protein>
<feature type="region of interest" description="Disordered" evidence="3">
    <location>
        <begin position="1206"/>
        <end position="1268"/>
    </location>
</feature>
<dbReference type="Pfam" id="PF04931">
    <property type="entry name" value="DNA_pol_phi"/>
    <property type="match status" value="1"/>
</dbReference>
<gene>
    <name evidence="4" type="ORF">PPACK8108_LOCUS17179</name>
</gene>
<dbReference type="GO" id="GO:0006355">
    <property type="term" value="P:regulation of DNA-templated transcription"/>
    <property type="evidence" value="ECO:0007669"/>
    <property type="project" value="InterPro"/>
</dbReference>
<proteinExistence type="predicted"/>
<keyword evidence="5" id="KW-1185">Reference proteome</keyword>
<dbReference type="GO" id="GO:0000182">
    <property type="term" value="F:rDNA binding"/>
    <property type="evidence" value="ECO:0007669"/>
    <property type="project" value="TreeGrafter"/>
</dbReference>